<dbReference type="STRING" id="6248.A0A0K0ENE1"/>
<dbReference type="SUPFAM" id="SSF102860">
    <property type="entry name" value="mRNA decapping enzyme DcpS N-terminal domain"/>
    <property type="match status" value="1"/>
</dbReference>
<evidence type="ECO:0000256" key="4">
    <source>
        <dbReference type="ARBA" id="ARBA00048222"/>
    </source>
</evidence>
<dbReference type="SUPFAM" id="SSF54197">
    <property type="entry name" value="HIT-like"/>
    <property type="match status" value="1"/>
</dbReference>
<dbReference type="InterPro" id="IPR008594">
    <property type="entry name" value="DcpS/DCS2"/>
</dbReference>
<name>A0A0K0ENE1_STRER</name>
<evidence type="ECO:0000313" key="8">
    <source>
        <dbReference type="Proteomes" id="UP000035681"/>
    </source>
</evidence>
<protein>
    <recommendedName>
        <fullName evidence="3 5">m7GpppX diphosphatase</fullName>
        <ecNumber evidence="2 5">3.6.1.59</ecNumber>
    </recommendedName>
</protein>
<accession>A0A0K0ENE1</accession>
<evidence type="ECO:0000256" key="7">
    <source>
        <dbReference type="PIRSR" id="PIRSR028973-2"/>
    </source>
</evidence>
<sequence length="295" mass="35009">MCDFEHIPSLSDFSFVRILSSNLEFKSICLLFENNKTKNQAIIIINKKPFDIEKVNEWIKSCSIEYIDSNDIYGNYHLTLDQPFNKNKCTFIYPCTQKHIIKYSEQKEYLIRETGDCYKKITLPYLMENNVSEVTWIKNIFEKDYEKESVIFKDIDPDTGFLLLADLKWDRKTISNMYLQVLVQKKGLKSVRDLNESHLPLLENIRNKVTCVLKEKYNLEKNEFIMYFHYQPTYYHLHIHVTLISLSNTSRMITSLLLDEVISNIKLMPNYYQLATLPFIGKELDDLCQRHLQHA</sequence>
<feature type="active site" description="Nucleophile" evidence="6">
    <location>
        <position position="238"/>
    </location>
</feature>
<dbReference type="InterPro" id="IPR011145">
    <property type="entry name" value="Scavenger_mRNA_decap_enz_N"/>
</dbReference>
<comment type="similarity">
    <text evidence="1 5">Belongs to the HIT family.</text>
</comment>
<feature type="binding site" evidence="7">
    <location>
        <position position="168"/>
    </location>
    <ligand>
        <name>substrate</name>
    </ligand>
</feature>
<keyword evidence="5" id="KW-0378">Hydrolase</keyword>
<dbReference type="Gene3D" id="3.30.200.40">
    <property type="entry name" value="Scavenger mRNA decapping enzyme, N-terminal domain"/>
    <property type="match status" value="1"/>
</dbReference>
<dbReference type="WBParaSite" id="TCONS_00012445.p1">
    <property type="protein sequence ID" value="TCONS_00012445.p1"/>
    <property type="gene ID" value="XLOC_008095"/>
</dbReference>
<dbReference type="Proteomes" id="UP000035681">
    <property type="component" value="Unplaced"/>
</dbReference>
<dbReference type="InterPro" id="IPR036265">
    <property type="entry name" value="HIT-like_sf"/>
</dbReference>
<comment type="catalytic activity">
    <reaction evidence="4 5">
        <text>a 5'-end (N(7)-methyl 5'-triphosphoguanosine)-ribonucleoside in mRNA + H2O = N(7)-methyl-GMP + a 5'-end diphospho-ribonucleoside in mRNA + 2 H(+)</text>
        <dbReference type="Rhea" id="RHEA:65388"/>
        <dbReference type="Rhea" id="RHEA-COMP:17165"/>
        <dbReference type="Rhea" id="RHEA-COMP:17167"/>
        <dbReference type="ChEBI" id="CHEBI:15377"/>
        <dbReference type="ChEBI" id="CHEBI:15378"/>
        <dbReference type="ChEBI" id="CHEBI:58285"/>
        <dbReference type="ChEBI" id="CHEBI:156461"/>
        <dbReference type="ChEBI" id="CHEBI:167616"/>
        <dbReference type="EC" id="3.6.1.59"/>
    </reaction>
</comment>
<dbReference type="GO" id="GO:0005634">
    <property type="term" value="C:nucleus"/>
    <property type="evidence" value="ECO:0007669"/>
    <property type="project" value="UniProtKB-SubCell"/>
</dbReference>
<evidence type="ECO:0000256" key="1">
    <source>
        <dbReference type="ARBA" id="ARBA00010208"/>
    </source>
</evidence>
<dbReference type="PANTHER" id="PTHR12978:SF0">
    <property type="entry name" value="M7GPPPX DIPHOSPHATASE"/>
    <property type="match status" value="1"/>
</dbReference>
<organism evidence="9">
    <name type="scientific">Strongyloides stercoralis</name>
    <name type="common">Threadworm</name>
    <dbReference type="NCBI Taxonomy" id="6248"/>
    <lineage>
        <taxon>Eukaryota</taxon>
        <taxon>Metazoa</taxon>
        <taxon>Ecdysozoa</taxon>
        <taxon>Nematoda</taxon>
        <taxon>Chromadorea</taxon>
        <taxon>Rhabditida</taxon>
        <taxon>Tylenchina</taxon>
        <taxon>Panagrolaimomorpha</taxon>
        <taxon>Strongyloidoidea</taxon>
        <taxon>Strongyloididae</taxon>
        <taxon>Strongyloides</taxon>
    </lineage>
</organism>
<evidence type="ECO:0000256" key="5">
    <source>
        <dbReference type="PIRNR" id="PIRNR028973"/>
    </source>
</evidence>
<keyword evidence="5" id="KW-0507">mRNA processing</keyword>
<dbReference type="AlphaFoldDB" id="A0A0K0ENE1"/>
<proteinExistence type="inferred from homology"/>
<feature type="binding site" evidence="7">
    <location>
        <position position="136"/>
    </location>
    <ligand>
        <name>substrate</name>
    </ligand>
</feature>
<dbReference type="GO" id="GO:0006397">
    <property type="term" value="P:mRNA processing"/>
    <property type="evidence" value="ECO:0007669"/>
    <property type="project" value="UniProtKB-KW"/>
</dbReference>
<dbReference type="EC" id="3.6.1.59" evidence="2 5"/>
<keyword evidence="5" id="KW-0539">Nucleus</keyword>
<evidence type="ECO:0000256" key="2">
    <source>
        <dbReference type="ARBA" id="ARBA00012520"/>
    </source>
</evidence>
<dbReference type="Pfam" id="PF05652">
    <property type="entry name" value="DcpS"/>
    <property type="match status" value="1"/>
</dbReference>
<dbReference type="WBParaSite" id="SSTP_0001097800.1">
    <property type="protein sequence ID" value="SSTP_0001097800.1"/>
    <property type="gene ID" value="SSTP_0001097800"/>
</dbReference>
<evidence type="ECO:0000256" key="6">
    <source>
        <dbReference type="PIRSR" id="PIRSR028973-1"/>
    </source>
</evidence>
<keyword evidence="8" id="KW-1185">Reference proteome</keyword>
<feature type="binding site" evidence="7">
    <location>
        <position position="166"/>
    </location>
    <ligand>
        <name>substrate</name>
    </ligand>
</feature>
<dbReference type="GO" id="GO:0140932">
    <property type="term" value="F:5'-(N(7)-methyl 5'-triphosphoguanosine)-[mRNA] diphosphatase activity"/>
    <property type="evidence" value="ECO:0007669"/>
    <property type="project" value="UniProtKB-EC"/>
</dbReference>
<reference evidence="9" key="1">
    <citation type="submission" date="2015-08" db="UniProtKB">
        <authorList>
            <consortium name="WormBaseParasite"/>
        </authorList>
    </citation>
    <scope>IDENTIFICATION</scope>
</reference>
<comment type="function">
    <text evidence="5">Decapping scavenger enzyme that catalyzes the cleavage of a residual cap structure following the degradation of mRNAs by the 3'-&gt;5' exosome-mediated mRNA decay pathway.</text>
</comment>
<dbReference type="PIRSF" id="PIRSF028973">
    <property type="entry name" value="Scavenger_mRNA_decap_enz"/>
    <property type="match status" value="1"/>
</dbReference>
<feature type="binding site" evidence="7">
    <location>
        <begin position="229"/>
        <end position="240"/>
    </location>
    <ligand>
        <name>substrate</name>
    </ligand>
</feature>
<feature type="binding site" evidence="7">
    <location>
        <position position="146"/>
    </location>
    <ligand>
        <name>substrate</name>
    </ligand>
</feature>
<dbReference type="Pfam" id="PF11969">
    <property type="entry name" value="DcpS_C"/>
    <property type="match status" value="1"/>
</dbReference>
<dbReference type="PANTHER" id="PTHR12978">
    <property type="entry name" value="HISTIDINE TRIAD HIT PROTEIN MEMBER"/>
    <property type="match status" value="1"/>
</dbReference>
<dbReference type="Gene3D" id="3.30.428.10">
    <property type="entry name" value="HIT-like"/>
    <property type="match status" value="1"/>
</dbReference>
<evidence type="ECO:0000313" key="9">
    <source>
        <dbReference type="WBParaSite" id="SSTP_0001097800.1"/>
    </source>
</evidence>
<comment type="subcellular location">
    <subcellularLocation>
        <location evidence="5">Nucleus</location>
    </subcellularLocation>
</comment>
<dbReference type="GO" id="GO:0000932">
    <property type="term" value="C:P-body"/>
    <property type="evidence" value="ECO:0007669"/>
    <property type="project" value="TreeGrafter"/>
</dbReference>
<dbReference type="GO" id="GO:0000340">
    <property type="term" value="F:RNA 7-methylguanosine cap binding"/>
    <property type="evidence" value="ECO:0007669"/>
    <property type="project" value="UniProtKB-UniRule"/>
</dbReference>
<dbReference type="GO" id="GO:0000290">
    <property type="term" value="P:deadenylation-dependent decapping of nuclear-transcribed mRNA"/>
    <property type="evidence" value="ECO:0007669"/>
    <property type="project" value="UniProtKB-UniRule"/>
</dbReference>
<evidence type="ECO:0000256" key="3">
    <source>
        <dbReference type="ARBA" id="ARBA00015636"/>
    </source>
</evidence>